<dbReference type="Proteomes" id="UP000053105">
    <property type="component" value="Unassembled WGS sequence"/>
</dbReference>
<proteinExistence type="predicted"/>
<reference evidence="1 2" key="1">
    <citation type="submission" date="2015-07" db="EMBL/GenBank/DDBJ databases">
        <title>The genome of Melipona quadrifasciata.</title>
        <authorList>
            <person name="Pan H."/>
            <person name="Kapheim K."/>
        </authorList>
    </citation>
    <scope>NUCLEOTIDE SEQUENCE [LARGE SCALE GENOMIC DNA]</scope>
    <source>
        <strain evidence="1">0111107301</strain>
        <tissue evidence="1">Whole body</tissue>
    </source>
</reference>
<evidence type="ECO:0000313" key="2">
    <source>
        <dbReference type="Proteomes" id="UP000053105"/>
    </source>
</evidence>
<dbReference type="AlphaFoldDB" id="A0A0M8ZN61"/>
<accession>A0A0M8ZN61</accession>
<protein>
    <submittedName>
        <fullName evidence="1">Uncharacterized protein</fullName>
    </submittedName>
</protein>
<evidence type="ECO:0000313" key="1">
    <source>
        <dbReference type="EMBL" id="KOX67487.1"/>
    </source>
</evidence>
<name>A0A0M8ZN61_9HYME</name>
<keyword evidence="2" id="KW-1185">Reference proteome</keyword>
<organism evidence="1 2">
    <name type="scientific">Melipona quadrifasciata</name>
    <dbReference type="NCBI Taxonomy" id="166423"/>
    <lineage>
        <taxon>Eukaryota</taxon>
        <taxon>Metazoa</taxon>
        <taxon>Ecdysozoa</taxon>
        <taxon>Arthropoda</taxon>
        <taxon>Hexapoda</taxon>
        <taxon>Insecta</taxon>
        <taxon>Pterygota</taxon>
        <taxon>Neoptera</taxon>
        <taxon>Endopterygota</taxon>
        <taxon>Hymenoptera</taxon>
        <taxon>Apocrita</taxon>
        <taxon>Aculeata</taxon>
        <taxon>Apoidea</taxon>
        <taxon>Anthophila</taxon>
        <taxon>Apidae</taxon>
        <taxon>Melipona</taxon>
    </lineage>
</organism>
<dbReference type="EMBL" id="KQ436043">
    <property type="protein sequence ID" value="KOX67487.1"/>
    <property type="molecule type" value="Genomic_DNA"/>
</dbReference>
<sequence>MTFPGSNRFLFVLVPDIFSRNSFVPHTKKLAKNQDGELSVEKEGRSIGTIGETRAMPEDVRDSNVAIMLVRFQTNLEIRVEIIRNNTYLRVNDQKDLEPRRYDNIIAKGKIFTKHFSHYSLPINSILNQDIC</sequence>
<gene>
    <name evidence="1" type="ORF">WN51_07987</name>
</gene>